<name>A0A059ZTB2_ACICK</name>
<keyword evidence="4 13" id="KW-0645">Protease</keyword>
<dbReference type="Proteomes" id="UP000005522">
    <property type="component" value="Chromosome"/>
</dbReference>
<comment type="subcellular location">
    <subcellularLocation>
        <location evidence="2">Membrane</location>
        <topology evidence="2">Multi-pass membrane protein</topology>
    </subcellularLocation>
</comment>
<dbReference type="GO" id="GO:0004222">
    <property type="term" value="F:metalloendopeptidase activity"/>
    <property type="evidence" value="ECO:0007669"/>
    <property type="project" value="InterPro"/>
</dbReference>
<dbReference type="eggNOG" id="COG0750">
    <property type="taxonomic scope" value="Bacteria"/>
</dbReference>
<evidence type="ECO:0000256" key="6">
    <source>
        <dbReference type="ARBA" id="ARBA00022801"/>
    </source>
</evidence>
<feature type="transmembrane region" description="Helical" evidence="11">
    <location>
        <begin position="385"/>
        <end position="405"/>
    </location>
</feature>
<reference evidence="13 14" key="1">
    <citation type="journal article" date="2009" name="J. Bacteriol.">
        <title>Draft genome sequence of the extremely acidophilic bacterium Acidithiobacillus caldus ATCC 51756 reveals metabolic versatility in the genus Acidithiobacillus.</title>
        <authorList>
            <person name="Valdes J."/>
            <person name="Quatrini R."/>
            <person name="Hallberg K."/>
            <person name="Dopson M."/>
            <person name="Valenzuela P.D."/>
            <person name="Holmes D.S."/>
        </authorList>
    </citation>
    <scope>NUCLEOTIDE SEQUENCE [LARGE SCALE GENOMIC DNA]</scope>
    <source>
        <strain evidence="14">ATCC 51756 / DSM 8584 / KU</strain>
    </source>
</reference>
<evidence type="ECO:0000256" key="11">
    <source>
        <dbReference type="RuleBase" id="RU362031"/>
    </source>
</evidence>
<dbReference type="PANTHER" id="PTHR42837">
    <property type="entry name" value="REGULATOR OF SIGMA-E PROTEASE RSEP"/>
    <property type="match status" value="1"/>
</dbReference>
<evidence type="ECO:0000313" key="13">
    <source>
        <dbReference type="EMBL" id="AIA54708.1"/>
    </source>
</evidence>
<evidence type="ECO:0000256" key="7">
    <source>
        <dbReference type="ARBA" id="ARBA00022833"/>
    </source>
</evidence>
<sequence>MGWQPPERLLFMGLLLTLLAFVIAIGLLILVHESGHFWVARAMGVQVLRFSIGFGKPLLRWQRSPEDTEYVLAAIPLGGYVKMLGEQDGSTLPPAQRARAYDQLPPARRFLIALAGPAANFVLAVVAYAGVAIIGIPGLAPVVGTVAPHGLGQRAQLVPGDRILAVNGHAVSTWEDLRMDLLAAAVGSERLQLRIRSPDGRLESRELSLQKLPPDSVGPDFMEKVMGLGPYLPPVVGAVQADSPAAMAGLQPGDRILAVDGRPVYSWQDLARRIESYPHQRLLLRLERKGVTQVRAVTTEYVLDAKGQPQGRIGIVMAPLPADLIVRKERGPLAAMAYGARQTFRMSVLTVEMLGQMISGRVSPSNISGPIGIAEAAGQSFAAGLAPYLAFLALISISLGVLNLLPIPILDGGHLVFCAVEMATGRPLPAAVVQKAQMIGIVLLLMLMSFAFYNDILRLLKP</sequence>
<evidence type="ECO:0000256" key="3">
    <source>
        <dbReference type="ARBA" id="ARBA00007931"/>
    </source>
</evidence>
<dbReference type="Gene3D" id="2.30.42.10">
    <property type="match status" value="2"/>
</dbReference>
<feature type="transmembrane region" description="Helical" evidence="11">
    <location>
        <begin position="9"/>
        <end position="31"/>
    </location>
</feature>
<evidence type="ECO:0000256" key="2">
    <source>
        <dbReference type="ARBA" id="ARBA00004141"/>
    </source>
</evidence>
<gene>
    <name evidence="13" type="ORF">Acaty_c0831</name>
</gene>
<dbReference type="CDD" id="cd23081">
    <property type="entry name" value="cpPDZ_EcRseP-like"/>
    <property type="match status" value="1"/>
</dbReference>
<feature type="domain" description="PDZ" evidence="12">
    <location>
        <begin position="206"/>
        <end position="290"/>
    </location>
</feature>
<dbReference type="EC" id="3.4.24.-" evidence="11"/>
<dbReference type="InterPro" id="IPR041489">
    <property type="entry name" value="PDZ_6"/>
</dbReference>
<keyword evidence="10 11" id="KW-0472">Membrane</keyword>
<dbReference type="InterPro" id="IPR036034">
    <property type="entry name" value="PDZ_sf"/>
</dbReference>
<dbReference type="SMART" id="SM00228">
    <property type="entry name" value="PDZ"/>
    <property type="match status" value="2"/>
</dbReference>
<evidence type="ECO:0000313" key="14">
    <source>
        <dbReference type="Proteomes" id="UP000005522"/>
    </source>
</evidence>
<accession>A0A059ZTB2</accession>
<dbReference type="CDD" id="cd06163">
    <property type="entry name" value="S2P-M50_PDZ_RseP-like"/>
    <property type="match status" value="2"/>
</dbReference>
<keyword evidence="6 11" id="KW-0378">Hydrolase</keyword>
<feature type="transmembrane region" description="Helical" evidence="11">
    <location>
        <begin position="436"/>
        <end position="453"/>
    </location>
</feature>
<dbReference type="GO" id="GO:0016020">
    <property type="term" value="C:membrane"/>
    <property type="evidence" value="ECO:0007669"/>
    <property type="project" value="UniProtKB-SubCell"/>
</dbReference>
<evidence type="ECO:0000256" key="8">
    <source>
        <dbReference type="ARBA" id="ARBA00022989"/>
    </source>
</evidence>
<proteinExistence type="inferred from homology"/>
<dbReference type="InterPro" id="IPR004387">
    <property type="entry name" value="Pept_M50_Zn"/>
</dbReference>
<evidence type="ECO:0000259" key="12">
    <source>
        <dbReference type="PROSITE" id="PS50106"/>
    </source>
</evidence>
<dbReference type="SUPFAM" id="SSF50156">
    <property type="entry name" value="PDZ domain-like"/>
    <property type="match status" value="2"/>
</dbReference>
<evidence type="ECO:0000256" key="5">
    <source>
        <dbReference type="ARBA" id="ARBA00022692"/>
    </source>
</evidence>
<dbReference type="EMBL" id="CP005986">
    <property type="protein sequence ID" value="AIA54708.1"/>
    <property type="molecule type" value="Genomic_DNA"/>
</dbReference>
<evidence type="ECO:0000256" key="4">
    <source>
        <dbReference type="ARBA" id="ARBA00022670"/>
    </source>
</evidence>
<keyword evidence="11" id="KW-0479">Metal-binding</keyword>
<comment type="similarity">
    <text evidence="3 11">Belongs to the peptidase M50B family.</text>
</comment>
<evidence type="ECO:0000256" key="9">
    <source>
        <dbReference type="ARBA" id="ARBA00023049"/>
    </source>
</evidence>
<dbReference type="KEGG" id="acz:Acaty_c0831"/>
<keyword evidence="5 11" id="KW-0812">Transmembrane</keyword>
<dbReference type="HOGENOM" id="CLU_025778_0_1_6"/>
<evidence type="ECO:0000256" key="10">
    <source>
        <dbReference type="ARBA" id="ARBA00023136"/>
    </source>
</evidence>
<dbReference type="Pfam" id="PF17820">
    <property type="entry name" value="PDZ_6"/>
    <property type="match status" value="2"/>
</dbReference>
<dbReference type="GO" id="GO:0006508">
    <property type="term" value="P:proteolysis"/>
    <property type="evidence" value="ECO:0007669"/>
    <property type="project" value="UniProtKB-KW"/>
</dbReference>
<evidence type="ECO:0000256" key="1">
    <source>
        <dbReference type="ARBA" id="ARBA00001947"/>
    </source>
</evidence>
<comment type="cofactor">
    <cofactor evidence="1 11">
        <name>Zn(2+)</name>
        <dbReference type="ChEBI" id="CHEBI:29105"/>
    </cofactor>
</comment>
<keyword evidence="7 11" id="KW-0862">Zinc</keyword>
<dbReference type="AlphaFoldDB" id="A0A059ZTB2"/>
<organism evidence="13 14">
    <name type="scientific">Acidithiobacillus caldus (strain ATCC 51756 / DSM 8584 / KU)</name>
    <dbReference type="NCBI Taxonomy" id="637389"/>
    <lineage>
        <taxon>Bacteria</taxon>
        <taxon>Pseudomonadati</taxon>
        <taxon>Pseudomonadota</taxon>
        <taxon>Acidithiobacillia</taxon>
        <taxon>Acidithiobacillales</taxon>
        <taxon>Acidithiobacillaceae</taxon>
        <taxon>Acidithiobacillus</taxon>
    </lineage>
</organism>
<dbReference type="PROSITE" id="PS50106">
    <property type="entry name" value="PDZ"/>
    <property type="match status" value="1"/>
</dbReference>
<dbReference type="Pfam" id="PF02163">
    <property type="entry name" value="Peptidase_M50"/>
    <property type="match status" value="1"/>
</dbReference>
<dbReference type="NCBIfam" id="TIGR00054">
    <property type="entry name" value="RIP metalloprotease RseP"/>
    <property type="match status" value="1"/>
</dbReference>
<keyword evidence="8 11" id="KW-1133">Transmembrane helix</keyword>
<keyword evidence="9 11" id="KW-0482">Metalloprotease</keyword>
<protein>
    <recommendedName>
        <fullName evidence="11">Zinc metalloprotease</fullName>
        <ecNumber evidence="11">3.4.24.-</ecNumber>
    </recommendedName>
</protein>
<dbReference type="PANTHER" id="PTHR42837:SF2">
    <property type="entry name" value="MEMBRANE METALLOPROTEASE ARASP2, CHLOROPLASTIC-RELATED"/>
    <property type="match status" value="1"/>
</dbReference>
<feature type="transmembrane region" description="Helical" evidence="11">
    <location>
        <begin position="110"/>
        <end position="136"/>
    </location>
</feature>
<dbReference type="InterPro" id="IPR008915">
    <property type="entry name" value="Peptidase_M50"/>
</dbReference>
<dbReference type="InterPro" id="IPR001478">
    <property type="entry name" value="PDZ"/>
</dbReference>
<dbReference type="GO" id="GO:0046872">
    <property type="term" value="F:metal ion binding"/>
    <property type="evidence" value="ECO:0007669"/>
    <property type="project" value="UniProtKB-KW"/>
</dbReference>